<dbReference type="AlphaFoldDB" id="K1R345"/>
<dbReference type="Pfam" id="PF06161">
    <property type="entry name" value="DUF975"/>
    <property type="match status" value="1"/>
</dbReference>
<comment type="caution">
    <text evidence="2">The sequence shown here is derived from an EMBL/GenBank/DDBJ whole genome shotgun (WGS) entry which is preliminary data.</text>
</comment>
<sequence length="111" mass="12702">MFFRDLFTVLWSLLFIIPGIVKAYEYMMIPYLLADNPQMTKEQAFAESKRMMQGQKWKAFVLDLSFIGWYILSGLTLGIFAIFYVSPYVNATHAALYEALCYANPAGSNGF</sequence>
<feature type="non-terminal residue" evidence="2">
    <location>
        <position position="111"/>
    </location>
</feature>
<keyword evidence="1" id="KW-1133">Transmembrane helix</keyword>
<name>K1R345_9ZZZZ</name>
<protein>
    <submittedName>
        <fullName evidence="2">Integral membrane protein</fullName>
    </submittedName>
</protein>
<reference evidence="2" key="1">
    <citation type="journal article" date="2013" name="Environ. Microbiol.">
        <title>Microbiota from the distal guts of lean and obese adolescents exhibit partial functional redundancy besides clear differences in community structure.</title>
        <authorList>
            <person name="Ferrer M."/>
            <person name="Ruiz A."/>
            <person name="Lanza F."/>
            <person name="Haange S.B."/>
            <person name="Oberbach A."/>
            <person name="Till H."/>
            <person name="Bargiela R."/>
            <person name="Campoy C."/>
            <person name="Segura M.T."/>
            <person name="Richter M."/>
            <person name="von Bergen M."/>
            <person name="Seifert J."/>
            <person name="Suarez A."/>
        </authorList>
    </citation>
    <scope>NUCLEOTIDE SEQUENCE</scope>
</reference>
<evidence type="ECO:0000256" key="1">
    <source>
        <dbReference type="SAM" id="Phobius"/>
    </source>
</evidence>
<dbReference type="PANTHER" id="PTHR40076">
    <property type="entry name" value="MEMBRANE PROTEIN-RELATED"/>
    <property type="match status" value="1"/>
</dbReference>
<organism evidence="2">
    <name type="scientific">human gut metagenome</name>
    <dbReference type="NCBI Taxonomy" id="408170"/>
    <lineage>
        <taxon>unclassified sequences</taxon>
        <taxon>metagenomes</taxon>
        <taxon>organismal metagenomes</taxon>
    </lineage>
</organism>
<proteinExistence type="predicted"/>
<keyword evidence="1" id="KW-0812">Transmembrane</keyword>
<gene>
    <name evidence="2" type="ORF">LEA_21019</name>
</gene>
<dbReference type="PANTHER" id="PTHR40076:SF1">
    <property type="entry name" value="MEMBRANE PROTEIN"/>
    <property type="match status" value="1"/>
</dbReference>
<keyword evidence="1" id="KW-0472">Membrane</keyword>
<evidence type="ECO:0000313" key="2">
    <source>
        <dbReference type="EMBL" id="EKC43687.1"/>
    </source>
</evidence>
<accession>K1R345</accession>
<dbReference type="InterPro" id="IPR010380">
    <property type="entry name" value="DUF975"/>
</dbReference>
<dbReference type="EMBL" id="AJWY01014461">
    <property type="protein sequence ID" value="EKC43687.1"/>
    <property type="molecule type" value="Genomic_DNA"/>
</dbReference>
<feature type="transmembrane region" description="Helical" evidence="1">
    <location>
        <begin position="66"/>
        <end position="85"/>
    </location>
</feature>